<accession>A0AA48RAW5</accession>
<dbReference type="AlphaFoldDB" id="A0AA48RAW5"/>
<evidence type="ECO:0000313" key="1">
    <source>
        <dbReference type="EMBL" id="CAJ0891877.1"/>
    </source>
</evidence>
<protein>
    <submittedName>
        <fullName evidence="1">Uncharacterized protein</fullName>
    </submittedName>
</protein>
<name>A0AA48RAW5_9ZZZZ</name>
<organism evidence="1">
    <name type="scientific">freshwater sediment metagenome</name>
    <dbReference type="NCBI Taxonomy" id="556182"/>
    <lineage>
        <taxon>unclassified sequences</taxon>
        <taxon>metagenomes</taxon>
        <taxon>ecological metagenomes</taxon>
    </lineage>
</organism>
<dbReference type="EMBL" id="OY288114">
    <property type="protein sequence ID" value="CAJ0891877.1"/>
    <property type="molecule type" value="Genomic_DNA"/>
</dbReference>
<proteinExistence type="predicted"/>
<gene>
    <name evidence="1" type="ORF">AMST5_04171</name>
</gene>
<sequence>MAPDDAAAFAALPETLRLYRDEDSRSRVALSWRLCEAAAEESGPSIKAKAPKAKVAGLYATKAETQIVLFSCRHAAAL</sequence>
<reference evidence="1" key="1">
    <citation type="submission" date="2023-07" db="EMBL/GenBank/DDBJ databases">
        <authorList>
            <person name="Pelsma A.J. K."/>
        </authorList>
    </citation>
    <scope>NUCLEOTIDE SEQUENCE</scope>
</reference>